<keyword evidence="4" id="KW-0687">Ribonucleoprotein</keyword>
<comment type="similarity">
    <text evidence="1">Belongs to the RNase PH family.</text>
</comment>
<evidence type="ECO:0000256" key="2">
    <source>
        <dbReference type="SAM" id="MobiDB-lite"/>
    </source>
</evidence>
<dbReference type="GO" id="GO:0000176">
    <property type="term" value="C:nuclear exosome (RNase complex)"/>
    <property type="evidence" value="ECO:0007669"/>
    <property type="project" value="TreeGrafter"/>
</dbReference>
<comment type="caution">
    <text evidence="4">The sequence shown here is derived from an EMBL/GenBank/DDBJ whole genome shotgun (WGS) entry which is preliminary data.</text>
</comment>
<dbReference type="PANTHER" id="PTHR11953">
    <property type="entry name" value="EXOSOME COMPLEX COMPONENT"/>
    <property type="match status" value="1"/>
</dbReference>
<dbReference type="InterPro" id="IPR001247">
    <property type="entry name" value="ExoRNase_PH_dom1"/>
</dbReference>
<dbReference type="InterPro" id="IPR050080">
    <property type="entry name" value="RNase_PH"/>
</dbReference>
<dbReference type="GO" id="GO:0034475">
    <property type="term" value="P:U4 snRNA 3'-end processing"/>
    <property type="evidence" value="ECO:0007669"/>
    <property type="project" value="TreeGrafter"/>
</dbReference>
<dbReference type="Proteomes" id="UP001153365">
    <property type="component" value="Unassembled WGS sequence"/>
</dbReference>
<evidence type="ECO:0000259" key="3">
    <source>
        <dbReference type="Pfam" id="PF01138"/>
    </source>
</evidence>
<organism evidence="4 5">
    <name type="scientific">Phakopsora pachyrhizi</name>
    <name type="common">Asian soybean rust disease fungus</name>
    <dbReference type="NCBI Taxonomy" id="170000"/>
    <lineage>
        <taxon>Eukaryota</taxon>
        <taxon>Fungi</taxon>
        <taxon>Dikarya</taxon>
        <taxon>Basidiomycota</taxon>
        <taxon>Pucciniomycotina</taxon>
        <taxon>Pucciniomycetes</taxon>
        <taxon>Pucciniales</taxon>
        <taxon>Phakopsoraceae</taxon>
        <taxon>Phakopsora</taxon>
    </lineage>
</organism>
<dbReference type="GO" id="GO:0016075">
    <property type="term" value="P:rRNA catabolic process"/>
    <property type="evidence" value="ECO:0007669"/>
    <property type="project" value="TreeGrafter"/>
</dbReference>
<proteinExistence type="inferred from homology"/>
<dbReference type="GO" id="GO:0071051">
    <property type="term" value="P:poly(A)-dependent snoRNA 3'-end processing"/>
    <property type="evidence" value="ECO:0007669"/>
    <property type="project" value="TreeGrafter"/>
</dbReference>
<feature type="compositionally biased region" description="Low complexity" evidence="2">
    <location>
        <begin position="70"/>
        <end position="81"/>
    </location>
</feature>
<dbReference type="InterPro" id="IPR036345">
    <property type="entry name" value="ExoRNase_PH_dom2_sf"/>
</dbReference>
<dbReference type="PANTHER" id="PTHR11953:SF0">
    <property type="entry name" value="EXOSOME COMPLEX COMPONENT RRP41"/>
    <property type="match status" value="1"/>
</dbReference>
<sequence>MSSRLELLSSGGLRLDNRRPNELREIKITIEPNPPIGTDSSVSLQHGQTRLISSVSGPKDQYQRTPGTINPSNSSNTSSNNQQIQVYVSSAPFGSIDRRRTTTRRNNDRSLVDLELAIQSTFRPVIMLELYQRSKIEIFIEIVEQDGSLLQASINATTLALISAGVSISDYVLSISVGSLIKNTMSSNDDDDDDGDKDDGLVAMVDLIQEEEKDLNSLTISFLPRSCKTSLIQLDQSRFDLDSFDRLLKVGLSACMVLHARFEEEVKRVWASEVMIDKRRSRMDD</sequence>
<gene>
    <name evidence="4" type="ORF">PPACK8108_LOCUS4938</name>
</gene>
<dbReference type="AlphaFoldDB" id="A0AAV0APX5"/>
<dbReference type="SUPFAM" id="SSF54211">
    <property type="entry name" value="Ribosomal protein S5 domain 2-like"/>
    <property type="match status" value="1"/>
</dbReference>
<dbReference type="SUPFAM" id="SSF55666">
    <property type="entry name" value="Ribonuclease PH domain 2-like"/>
    <property type="match status" value="1"/>
</dbReference>
<dbReference type="Gene3D" id="3.30.230.70">
    <property type="entry name" value="GHMP Kinase, N-terminal domain"/>
    <property type="match status" value="1"/>
</dbReference>
<reference evidence="4" key="1">
    <citation type="submission" date="2022-06" db="EMBL/GenBank/DDBJ databases">
        <authorList>
            <consortium name="SYNGENTA / RWTH Aachen University"/>
        </authorList>
    </citation>
    <scope>NUCLEOTIDE SEQUENCE</scope>
</reference>
<protein>
    <submittedName>
        <fullName evidence="4">Ribosomal protein S5 domain 2-type protein</fullName>
    </submittedName>
</protein>
<evidence type="ECO:0000313" key="5">
    <source>
        <dbReference type="Proteomes" id="UP001153365"/>
    </source>
</evidence>
<dbReference type="InterPro" id="IPR027408">
    <property type="entry name" value="PNPase/RNase_PH_dom_sf"/>
</dbReference>
<dbReference type="InterPro" id="IPR020568">
    <property type="entry name" value="Ribosomal_Su5_D2-typ_SF"/>
</dbReference>
<dbReference type="EMBL" id="CALTRL010000957">
    <property type="protein sequence ID" value="CAH7670227.1"/>
    <property type="molecule type" value="Genomic_DNA"/>
</dbReference>
<dbReference type="GO" id="GO:0005840">
    <property type="term" value="C:ribosome"/>
    <property type="evidence" value="ECO:0007669"/>
    <property type="project" value="UniProtKB-KW"/>
</dbReference>
<dbReference type="GO" id="GO:0003723">
    <property type="term" value="F:RNA binding"/>
    <property type="evidence" value="ECO:0007669"/>
    <property type="project" value="TreeGrafter"/>
</dbReference>
<feature type="domain" description="Exoribonuclease phosphorolytic" evidence="3">
    <location>
        <begin position="24"/>
        <end position="166"/>
    </location>
</feature>
<dbReference type="GO" id="GO:0005730">
    <property type="term" value="C:nucleolus"/>
    <property type="evidence" value="ECO:0007669"/>
    <property type="project" value="TreeGrafter"/>
</dbReference>
<dbReference type="GO" id="GO:0000177">
    <property type="term" value="C:cytoplasmic exosome (RNase complex)"/>
    <property type="evidence" value="ECO:0007669"/>
    <property type="project" value="TreeGrafter"/>
</dbReference>
<keyword evidence="4" id="KW-0689">Ribosomal protein</keyword>
<evidence type="ECO:0000256" key="1">
    <source>
        <dbReference type="ARBA" id="ARBA00006678"/>
    </source>
</evidence>
<dbReference type="Pfam" id="PF01138">
    <property type="entry name" value="RNase_PH"/>
    <property type="match status" value="1"/>
</dbReference>
<feature type="region of interest" description="Disordered" evidence="2">
    <location>
        <begin position="53"/>
        <end position="81"/>
    </location>
</feature>
<accession>A0AAV0APX5</accession>
<dbReference type="GO" id="GO:0071028">
    <property type="term" value="P:nuclear mRNA surveillance"/>
    <property type="evidence" value="ECO:0007669"/>
    <property type="project" value="TreeGrafter"/>
</dbReference>
<keyword evidence="5" id="KW-1185">Reference proteome</keyword>
<evidence type="ECO:0000313" key="4">
    <source>
        <dbReference type="EMBL" id="CAH7670227.1"/>
    </source>
</evidence>
<name>A0AAV0APX5_PHAPC</name>